<dbReference type="Proteomes" id="UP000034607">
    <property type="component" value="Unassembled WGS sequence"/>
</dbReference>
<name>A0A0G1RIN4_9BACT</name>
<proteinExistence type="predicted"/>
<dbReference type="PANTHER" id="PTHR45947:SF3">
    <property type="entry name" value="SULFOQUINOVOSYL TRANSFERASE SQD2"/>
    <property type="match status" value="1"/>
</dbReference>
<dbReference type="InterPro" id="IPR050194">
    <property type="entry name" value="Glycosyltransferase_grp1"/>
</dbReference>
<dbReference type="SUPFAM" id="SSF53756">
    <property type="entry name" value="UDP-Glycosyltransferase/glycogen phosphorylase"/>
    <property type="match status" value="1"/>
</dbReference>
<comment type="caution">
    <text evidence="2">The sequence shown here is derived from an EMBL/GenBank/DDBJ whole genome shotgun (WGS) entry which is preliminary data.</text>
</comment>
<dbReference type="Pfam" id="PF13439">
    <property type="entry name" value="Glyco_transf_4"/>
    <property type="match status" value="1"/>
</dbReference>
<dbReference type="EMBL" id="LCNM01000001">
    <property type="protein sequence ID" value="KKU57021.1"/>
    <property type="molecule type" value="Genomic_DNA"/>
</dbReference>
<dbReference type="Pfam" id="PF13692">
    <property type="entry name" value="Glyco_trans_1_4"/>
    <property type="match status" value="1"/>
</dbReference>
<evidence type="ECO:0000259" key="1">
    <source>
        <dbReference type="Pfam" id="PF13439"/>
    </source>
</evidence>
<dbReference type="InterPro" id="IPR028098">
    <property type="entry name" value="Glyco_trans_4-like_N"/>
</dbReference>
<dbReference type="GO" id="GO:0016757">
    <property type="term" value="F:glycosyltransferase activity"/>
    <property type="evidence" value="ECO:0007669"/>
    <property type="project" value="TreeGrafter"/>
</dbReference>
<organism evidence="2 3">
    <name type="scientific">Candidatus Amesbacteria bacterium GW2011_GWA2_47_11</name>
    <dbReference type="NCBI Taxonomy" id="1618357"/>
    <lineage>
        <taxon>Bacteria</taxon>
        <taxon>Candidatus Amesiibacteriota</taxon>
    </lineage>
</organism>
<reference evidence="2 3" key="1">
    <citation type="journal article" date="2015" name="Nature">
        <title>rRNA introns, odd ribosomes, and small enigmatic genomes across a large radiation of phyla.</title>
        <authorList>
            <person name="Brown C.T."/>
            <person name="Hug L.A."/>
            <person name="Thomas B.C."/>
            <person name="Sharon I."/>
            <person name="Castelle C.J."/>
            <person name="Singh A."/>
            <person name="Wilkins M.J."/>
            <person name="Williams K.H."/>
            <person name="Banfield J.F."/>
        </authorList>
    </citation>
    <scope>NUCLEOTIDE SEQUENCE [LARGE SCALE GENOMIC DNA]</scope>
</reference>
<evidence type="ECO:0000313" key="3">
    <source>
        <dbReference type="Proteomes" id="UP000034607"/>
    </source>
</evidence>
<sequence>MNPKPVLIISNYDDIHNPYYAGGGAVLTSFIASSLASKFRVTVITGRYPGSHDQVVSEVTYRRIGLKFGGPKLGQIVYHLLLPFYALTLSYDLWVESFTPPISTSFLPLFTRRPVIGWVHSLTGEDMTRKYKLPFILIERLGLKFYRRVIVPTAFLCAKITRINPAVTAVVIPHGIPRRQVTALASRVKPRHLLYVGRIAYYEKGLDLLLEAYTRIPLSVRVPLVIAGGGPASEIRRLKAHVSRLRLDSAVRLVGVVTPARRRRLLNSSYALAFPSRFETFGLVALETFAAGIPVVAFDLPGLSWIPSDCALKAPAFSVSAFSLHLTRLISEARLRSALAGRGKRLSSRFILEELPAKYQAVLNQILSSQKISR</sequence>
<evidence type="ECO:0000313" key="2">
    <source>
        <dbReference type="EMBL" id="KKU57021.1"/>
    </source>
</evidence>
<gene>
    <name evidence="2" type="ORF">UX78_C0001G0074</name>
</gene>
<protein>
    <recommendedName>
        <fullName evidence="1">Glycosyltransferase subfamily 4-like N-terminal domain-containing protein</fullName>
    </recommendedName>
</protein>
<feature type="domain" description="Glycosyltransferase subfamily 4-like N-terminal" evidence="1">
    <location>
        <begin position="22"/>
        <end position="177"/>
    </location>
</feature>
<dbReference type="PANTHER" id="PTHR45947">
    <property type="entry name" value="SULFOQUINOVOSYL TRANSFERASE SQD2"/>
    <property type="match status" value="1"/>
</dbReference>
<dbReference type="AlphaFoldDB" id="A0A0G1RIN4"/>
<accession>A0A0G1RIN4</accession>
<dbReference type="CDD" id="cd03801">
    <property type="entry name" value="GT4_PimA-like"/>
    <property type="match status" value="1"/>
</dbReference>
<dbReference type="Gene3D" id="3.40.50.2000">
    <property type="entry name" value="Glycogen Phosphorylase B"/>
    <property type="match status" value="2"/>
</dbReference>